<reference evidence="4" key="4">
    <citation type="submission" date="2015-06" db="UniProtKB">
        <authorList>
            <consortium name="EnsemblMetazoa"/>
        </authorList>
    </citation>
    <scope>IDENTIFICATION</scope>
</reference>
<evidence type="ECO:0000313" key="5">
    <source>
        <dbReference type="Proteomes" id="UP000000673"/>
    </source>
</evidence>
<dbReference type="VEuPathDB" id="VectorBase:ADAC001687"/>
<reference evidence="3" key="2">
    <citation type="submission" date="2010-05" db="EMBL/GenBank/DDBJ databases">
        <authorList>
            <person name="Almeida L.G."/>
            <person name="Nicolas M.F."/>
            <person name="Souza R.C."/>
            <person name="Vasconcelos A.T.R."/>
        </authorList>
    </citation>
    <scope>NUCLEOTIDE SEQUENCE</scope>
</reference>
<dbReference type="EnsemblMetazoa" id="ADAC001687-RA">
    <property type="protein sequence ID" value="ADAC001687-PA"/>
    <property type="gene ID" value="ADAC001687"/>
</dbReference>
<dbReference type="OMA" id="QKEYGPP"/>
<dbReference type="GO" id="GO:0040003">
    <property type="term" value="P:chitin-based cuticle development"/>
    <property type="evidence" value="ECO:0007669"/>
    <property type="project" value="TreeGrafter"/>
</dbReference>
<dbReference type="GO" id="GO:0062129">
    <property type="term" value="C:chitin-based extracellular matrix"/>
    <property type="evidence" value="ECO:0007669"/>
    <property type="project" value="TreeGrafter"/>
</dbReference>
<protein>
    <submittedName>
        <fullName evidence="3">Cuticular protein 11 from Low Complexity family</fullName>
    </submittedName>
</protein>
<reference evidence="3 5" key="1">
    <citation type="journal article" date="2010" name="BMC Genomics">
        <title>Combination of measures distinguishes pre-miRNAs from other stem-loops in the genome of the newly sequenced Anopheles darlingi.</title>
        <authorList>
            <person name="Mendes N.D."/>
            <person name="Freitas A.T."/>
            <person name="Vasconcelos A.T."/>
            <person name="Sagot M.F."/>
        </authorList>
    </citation>
    <scope>NUCLEOTIDE SEQUENCE</scope>
</reference>
<reference evidence="3" key="3">
    <citation type="journal article" date="2013" name="Nucleic Acids Res.">
        <title>The genome of Anopheles darlingi, the main neotropical malaria vector.</title>
        <authorList>
            <person name="Marinotti O."/>
            <person name="Cerqueira G.C."/>
            <person name="de Almeida L.G."/>
            <person name="Ferro M.I."/>
            <person name="Loreto E.L."/>
            <person name="Zaha A."/>
            <person name="Teixeira S.M."/>
            <person name="Wespiser A.R."/>
            <person name="Almeida E Silva A."/>
            <person name="Schlindwein A.D."/>
            <person name="Pacheco A.C."/>
            <person name="Silva A.L."/>
            <person name="Graveley B.R."/>
            <person name="Walenz B.P."/>
            <person name="Lima Bde A."/>
            <person name="Ribeiro C.A."/>
            <person name="Nunes-Silva C.G."/>
            <person name="de Carvalho C.R."/>
            <person name="Soares C.M."/>
            <person name="de Menezes C.B."/>
            <person name="Matiolli C."/>
            <person name="Caffrey D."/>
            <person name="Araujo D.A."/>
            <person name="de Oliveira D.M."/>
            <person name="Golenbock D."/>
            <person name="Grisard E.C."/>
            <person name="Fantinatti-Garboggini F."/>
            <person name="de Carvalho F.M."/>
            <person name="Barcellos F.G."/>
            <person name="Prosdocimi F."/>
            <person name="May G."/>
            <person name="Azevedo Junior G.M."/>
            <person name="Guimaraes G.M."/>
            <person name="Goldman G.H."/>
            <person name="Padilha I.Q."/>
            <person name="Batista Jda S."/>
            <person name="Ferro J.A."/>
            <person name="Ribeiro J.M."/>
            <person name="Fietto J.L."/>
            <person name="Dabbas K.M."/>
            <person name="Cerdeira L."/>
            <person name="Agnez-Lima L.F."/>
            <person name="Brocchi M."/>
            <person name="de Carvalho M.O."/>
            <person name="Teixeira Mde M."/>
            <person name="Diniz Maia Mde M."/>
            <person name="Goldman M.H."/>
            <person name="Cruz Schneider M.P."/>
            <person name="Felipe M.S."/>
            <person name="Hungria M."/>
            <person name="Nicolas M.F."/>
            <person name="Pereira M."/>
            <person name="Montes M.A."/>
            <person name="Cantao M.E."/>
            <person name="Vincentz M."/>
            <person name="Rafael M.S."/>
            <person name="Silverman N."/>
            <person name="Stoco P.H."/>
            <person name="Souza R.C."/>
            <person name="Vicentini R."/>
            <person name="Gazzinelli R.T."/>
            <person name="Neves Rde O."/>
            <person name="Silva R."/>
            <person name="Astolfi-Filho S."/>
            <person name="Maciel T.E."/>
            <person name="Urmenyi T.P."/>
            <person name="Tadei W.P."/>
            <person name="Camargo E.P."/>
            <person name="de Vasconcelos A.T."/>
        </authorList>
    </citation>
    <scope>NUCLEOTIDE SEQUENCE</scope>
</reference>
<dbReference type="FunCoup" id="W5JUT6">
    <property type="interactions" value="18"/>
</dbReference>
<dbReference type="VEuPathDB" id="VectorBase:ADAR2_009575"/>
<proteinExistence type="predicted"/>
<evidence type="ECO:0000313" key="4">
    <source>
        <dbReference type="EnsemblMetazoa" id="ADAC001687-PA"/>
    </source>
</evidence>
<dbReference type="PANTHER" id="PTHR31927">
    <property type="entry name" value="FI07246P-RELATED-RELATED"/>
    <property type="match status" value="1"/>
</dbReference>
<dbReference type="eggNOG" id="ENOG502S006">
    <property type="taxonomic scope" value="Eukaryota"/>
</dbReference>
<dbReference type="PANTHER" id="PTHR31927:SF13">
    <property type="entry name" value="TWEEDLEBETA"/>
    <property type="match status" value="1"/>
</dbReference>
<dbReference type="EMBL" id="ADMH02000430">
    <property type="protein sequence ID" value="ETN66524.1"/>
    <property type="molecule type" value="Genomic_DNA"/>
</dbReference>
<dbReference type="STRING" id="43151.W5JUT6"/>
<sequence>MAEKPPGVVATNDGDGNGISILFACGVCCVLARPEPEPPRGRIVTPAKQQQLPQYEYGAPKPEYGAPPAEEYGPPVAPPTVYGPPAHEYGPPPKLITKNVYVHVPPEEPTEIIHSPVLQAPIPKKHYKIIFIKAPAPPAPIKQVIPPQPQDEHKTLVYVLVKKPEDPAPIEIPVQETTEPNKPEVYFIKYKQNEKEPPKQYGPPPPAPSYGPPSGPARYQKF</sequence>
<evidence type="ECO:0000256" key="1">
    <source>
        <dbReference type="SAM" id="MobiDB-lite"/>
    </source>
</evidence>
<keyword evidence="5" id="KW-1185">Reference proteome</keyword>
<feature type="compositionally biased region" description="Pro residues" evidence="1">
    <location>
        <begin position="200"/>
        <end position="215"/>
    </location>
</feature>
<gene>
    <name evidence="3" type="ORF">AND_001687</name>
</gene>
<dbReference type="HOGENOM" id="CLU_098085_0_0_1"/>
<dbReference type="GO" id="GO:0008010">
    <property type="term" value="F:structural constituent of chitin-based larval cuticle"/>
    <property type="evidence" value="ECO:0007669"/>
    <property type="project" value="TreeGrafter"/>
</dbReference>
<dbReference type="Proteomes" id="UP000000673">
    <property type="component" value="Unassembled WGS sequence"/>
</dbReference>
<organism evidence="3">
    <name type="scientific">Anopheles darlingi</name>
    <name type="common">Mosquito</name>
    <dbReference type="NCBI Taxonomy" id="43151"/>
    <lineage>
        <taxon>Eukaryota</taxon>
        <taxon>Metazoa</taxon>
        <taxon>Ecdysozoa</taxon>
        <taxon>Arthropoda</taxon>
        <taxon>Hexapoda</taxon>
        <taxon>Insecta</taxon>
        <taxon>Pterygota</taxon>
        <taxon>Neoptera</taxon>
        <taxon>Endopterygota</taxon>
        <taxon>Diptera</taxon>
        <taxon>Nematocera</taxon>
        <taxon>Culicoidea</taxon>
        <taxon>Culicidae</taxon>
        <taxon>Anophelinae</taxon>
        <taxon>Anopheles</taxon>
    </lineage>
</organism>
<dbReference type="Pfam" id="PF03103">
    <property type="entry name" value="DUF243"/>
    <property type="match status" value="1"/>
</dbReference>
<evidence type="ECO:0000313" key="3">
    <source>
        <dbReference type="EMBL" id="ETN66524.1"/>
    </source>
</evidence>
<evidence type="ECO:0000259" key="2">
    <source>
        <dbReference type="SMART" id="SM00690"/>
    </source>
</evidence>
<name>W5JUT6_ANODA</name>
<accession>W5JUT6</accession>
<feature type="region of interest" description="Disordered" evidence="1">
    <location>
        <begin position="174"/>
        <end position="222"/>
    </location>
</feature>
<dbReference type="InterPro" id="IPR004145">
    <property type="entry name" value="DUF243"/>
</dbReference>
<feature type="domain" description="DUF243" evidence="2">
    <location>
        <begin position="94"/>
        <end position="193"/>
    </location>
</feature>
<dbReference type="SMART" id="SM00690">
    <property type="entry name" value="DM5"/>
    <property type="match status" value="1"/>
</dbReference>
<dbReference type="AlphaFoldDB" id="W5JUT6"/>